<dbReference type="AlphaFoldDB" id="A0A409VCJ1"/>
<dbReference type="InterPro" id="IPR056884">
    <property type="entry name" value="NPHP3-like_N"/>
</dbReference>
<name>A0A409VCJ1_9AGAR</name>
<protein>
    <recommendedName>
        <fullName evidence="2">Nephrocystin 3-like N-terminal domain-containing protein</fullName>
    </recommendedName>
</protein>
<gene>
    <name evidence="3" type="ORF">CVT26_002653</name>
</gene>
<dbReference type="Proteomes" id="UP000284706">
    <property type="component" value="Unassembled WGS sequence"/>
</dbReference>
<accession>A0A409VCJ1</accession>
<evidence type="ECO:0000256" key="1">
    <source>
        <dbReference type="ARBA" id="ARBA00022737"/>
    </source>
</evidence>
<proteinExistence type="predicted"/>
<dbReference type="EMBL" id="NHYE01005662">
    <property type="protein sequence ID" value="PPQ64821.1"/>
    <property type="molecule type" value="Genomic_DNA"/>
</dbReference>
<dbReference type="STRING" id="231916.A0A409VCJ1"/>
<keyword evidence="4" id="KW-1185">Reference proteome</keyword>
<sequence>MAEMLSSSSLAASFFFGRTAPGRNDSSRLIATLAYQLTVSIPSIRDHVLDQLTRDPAILKRSMDAQMQNLILEPLVTARTNSQQGRLLPRLVVIDGLDECGDGKAQRQILSVFFSAVHHSGLPLSFLISSRPEHDIRSFFNEDASCSASRRITFDNEYRNNKDVETFLRSKFADIRKFHPAGQDLPPDWPSDSDIRRLVLKASGQFAFASTAMRYVESQRHLPTERLDILFELSPHDNSLPFAELDALYTQLFLAAEDRNRVVLVFAYLIWDFEGSSTEYIENFLLLHKGELQIILQDFYSVLDMPPPGQPLKTIVILHSSFYDFLNDRYRSGAIFISKAEGHARLARCCIKHINEHISESSSFDSDWKTTAAYLAKYKLLTHLPQSCLTEELTHDLQEFPFDSYLVNFFDHEEALLADLILEEIPSIFEWLASQASQVTHTGAHELHARYMEHFDSFLRQHWTDFRLNANRYFSSLLGMVMAQL</sequence>
<evidence type="ECO:0000313" key="3">
    <source>
        <dbReference type="EMBL" id="PPQ64821.1"/>
    </source>
</evidence>
<organism evidence="3 4">
    <name type="scientific">Gymnopilus dilepis</name>
    <dbReference type="NCBI Taxonomy" id="231916"/>
    <lineage>
        <taxon>Eukaryota</taxon>
        <taxon>Fungi</taxon>
        <taxon>Dikarya</taxon>
        <taxon>Basidiomycota</taxon>
        <taxon>Agaricomycotina</taxon>
        <taxon>Agaricomycetes</taxon>
        <taxon>Agaricomycetidae</taxon>
        <taxon>Agaricales</taxon>
        <taxon>Agaricineae</taxon>
        <taxon>Hymenogastraceae</taxon>
        <taxon>Gymnopilus</taxon>
    </lineage>
</organism>
<evidence type="ECO:0000313" key="4">
    <source>
        <dbReference type="Proteomes" id="UP000284706"/>
    </source>
</evidence>
<dbReference type="Pfam" id="PF24883">
    <property type="entry name" value="NPHP3_N"/>
    <property type="match status" value="1"/>
</dbReference>
<reference evidence="3 4" key="1">
    <citation type="journal article" date="2018" name="Evol. Lett.">
        <title>Horizontal gene cluster transfer increased hallucinogenic mushroom diversity.</title>
        <authorList>
            <person name="Reynolds H.T."/>
            <person name="Vijayakumar V."/>
            <person name="Gluck-Thaler E."/>
            <person name="Korotkin H.B."/>
            <person name="Matheny P.B."/>
            <person name="Slot J.C."/>
        </authorList>
    </citation>
    <scope>NUCLEOTIDE SEQUENCE [LARGE SCALE GENOMIC DNA]</scope>
    <source>
        <strain evidence="3 4">SRW20</strain>
    </source>
</reference>
<feature type="domain" description="Nephrocystin 3-like N-terminal" evidence="2">
    <location>
        <begin position="6"/>
        <end position="131"/>
    </location>
</feature>
<evidence type="ECO:0000259" key="2">
    <source>
        <dbReference type="Pfam" id="PF24883"/>
    </source>
</evidence>
<dbReference type="InParanoid" id="A0A409VCJ1"/>
<dbReference type="OrthoDB" id="4760524at2759"/>
<keyword evidence="1" id="KW-0677">Repeat</keyword>
<dbReference type="PANTHER" id="PTHR10039">
    <property type="entry name" value="AMELOGENIN"/>
    <property type="match status" value="1"/>
</dbReference>
<dbReference type="PANTHER" id="PTHR10039:SF14">
    <property type="entry name" value="NACHT DOMAIN-CONTAINING PROTEIN"/>
    <property type="match status" value="1"/>
</dbReference>
<comment type="caution">
    <text evidence="3">The sequence shown here is derived from an EMBL/GenBank/DDBJ whole genome shotgun (WGS) entry which is preliminary data.</text>
</comment>